<dbReference type="InterPro" id="IPR050066">
    <property type="entry name" value="UvrABC_protein_C"/>
</dbReference>
<evidence type="ECO:0000256" key="3">
    <source>
        <dbReference type="ARBA" id="ARBA00022769"/>
    </source>
</evidence>
<dbReference type="SUPFAM" id="SSF46600">
    <property type="entry name" value="C-terminal UvrC-binding domain of UvrB"/>
    <property type="match status" value="1"/>
</dbReference>
<dbReference type="CDD" id="cd10434">
    <property type="entry name" value="GIY-YIG_UvrC_Cho"/>
    <property type="match status" value="1"/>
</dbReference>
<keyword evidence="2" id="KW-0227">DNA damage</keyword>
<keyword evidence="4" id="KW-0267">Excision nuclease</keyword>
<comment type="caution">
    <text evidence="8">The sequence shown here is derived from an EMBL/GenBank/DDBJ whole genome shotgun (WGS) entry which is preliminary data.</text>
</comment>
<keyword evidence="1" id="KW-0963">Cytoplasm</keyword>
<evidence type="ECO:0000313" key="8">
    <source>
        <dbReference type="EMBL" id="KIE46462.1"/>
    </source>
</evidence>
<evidence type="ECO:0000259" key="7">
    <source>
        <dbReference type="PROSITE" id="PS50164"/>
    </source>
</evidence>
<keyword evidence="9" id="KW-1185">Reference proteome</keyword>
<dbReference type="GO" id="GO:0009380">
    <property type="term" value="C:excinuclease repair complex"/>
    <property type="evidence" value="ECO:0007669"/>
    <property type="project" value="TreeGrafter"/>
</dbReference>
<dbReference type="PROSITE" id="PS50164">
    <property type="entry name" value="GIY_YIG"/>
    <property type="match status" value="1"/>
</dbReference>
<reference evidence="8 9" key="1">
    <citation type="journal article" date="2015" name="Infect. Genet. Evol.">
        <title>Genomic sequences of six botulinum neurotoxin-producing strains representing three clostridial species illustrate the mobility and diversity of botulinum neurotoxin genes.</title>
        <authorList>
            <person name="Smith T.J."/>
            <person name="Hill K.K."/>
            <person name="Xie G."/>
            <person name="Foley B.T."/>
            <person name="Williamson C.H."/>
            <person name="Foster J.T."/>
            <person name="Johnson S.L."/>
            <person name="Chertkov O."/>
            <person name="Teshima H."/>
            <person name="Gibbons H.S."/>
            <person name="Johnsky L.A."/>
            <person name="Karavis M.A."/>
            <person name="Smith L.A."/>
        </authorList>
    </citation>
    <scope>NUCLEOTIDE SEQUENCE [LARGE SCALE GENOMIC DNA]</scope>
    <source>
        <strain evidence="8 9">CDC 2741</strain>
    </source>
</reference>
<dbReference type="SUPFAM" id="SSF82771">
    <property type="entry name" value="GIY-YIG endonuclease"/>
    <property type="match status" value="1"/>
</dbReference>
<accession>A0A0C1QZC6</accession>
<protein>
    <submittedName>
        <fullName evidence="8">UvrB/uvrC motif family protein</fullName>
    </submittedName>
</protein>
<name>A0A0C1QZC6_9CLOT</name>
<dbReference type="Pfam" id="PF01541">
    <property type="entry name" value="GIY-YIG"/>
    <property type="match status" value="1"/>
</dbReference>
<proteinExistence type="predicted"/>
<dbReference type="EMBL" id="AYSO01000017">
    <property type="protein sequence ID" value="KIE46462.1"/>
    <property type="molecule type" value="Genomic_DNA"/>
</dbReference>
<dbReference type="STRING" id="29341.RSJ17_11025"/>
<dbReference type="InterPro" id="IPR001943">
    <property type="entry name" value="UVR_dom"/>
</dbReference>
<feature type="domain" description="UVR" evidence="6">
    <location>
        <begin position="196"/>
        <end position="231"/>
    </location>
</feature>
<dbReference type="InterPro" id="IPR035901">
    <property type="entry name" value="GIY-YIG_endonuc_sf"/>
</dbReference>
<dbReference type="Gene3D" id="3.40.1440.10">
    <property type="entry name" value="GIY-YIG endonuclease"/>
    <property type="match status" value="1"/>
</dbReference>
<dbReference type="PANTHER" id="PTHR30562:SF1">
    <property type="entry name" value="UVRABC SYSTEM PROTEIN C"/>
    <property type="match status" value="1"/>
</dbReference>
<dbReference type="PANTHER" id="PTHR30562">
    <property type="entry name" value="UVRC/OXIDOREDUCTASE"/>
    <property type="match status" value="1"/>
</dbReference>
<dbReference type="PROSITE" id="PS50151">
    <property type="entry name" value="UVR"/>
    <property type="match status" value="1"/>
</dbReference>
<dbReference type="InterPro" id="IPR000305">
    <property type="entry name" value="GIY-YIG_endonuc"/>
</dbReference>
<gene>
    <name evidence="8" type="ORF">U732_1631</name>
</gene>
<evidence type="ECO:0000256" key="4">
    <source>
        <dbReference type="ARBA" id="ARBA00022881"/>
    </source>
</evidence>
<dbReference type="GO" id="GO:0006289">
    <property type="term" value="P:nucleotide-excision repair"/>
    <property type="evidence" value="ECO:0007669"/>
    <property type="project" value="InterPro"/>
</dbReference>
<dbReference type="AlphaFoldDB" id="A0A0C1QZC6"/>
<organism evidence="8 9">
    <name type="scientific">Clostridium argentinense CDC 2741</name>
    <dbReference type="NCBI Taxonomy" id="1418104"/>
    <lineage>
        <taxon>Bacteria</taxon>
        <taxon>Bacillati</taxon>
        <taxon>Bacillota</taxon>
        <taxon>Clostridia</taxon>
        <taxon>Eubacteriales</taxon>
        <taxon>Clostridiaceae</taxon>
        <taxon>Clostridium</taxon>
    </lineage>
</organism>
<evidence type="ECO:0000256" key="1">
    <source>
        <dbReference type="ARBA" id="ARBA00022490"/>
    </source>
</evidence>
<dbReference type="InterPro" id="IPR047296">
    <property type="entry name" value="GIY-YIG_UvrC_Cho"/>
</dbReference>
<dbReference type="GO" id="GO:0004518">
    <property type="term" value="F:nuclease activity"/>
    <property type="evidence" value="ECO:0007669"/>
    <property type="project" value="UniProtKB-KW"/>
</dbReference>
<evidence type="ECO:0000256" key="5">
    <source>
        <dbReference type="ARBA" id="ARBA00023204"/>
    </source>
</evidence>
<sequence>MVKQKIKDLKECPGVYLMKDSLNIVIYVGKSKNLRRRVSSYFGNKNHKSSKVQKLVKNIHDFEYITTDTELEALLLECKLIKTYKPTYNKLLKNNERYPYIKITIKEEFPRVVLCYEKHDDGSLYYGPFTNFNATYQAVNSIIDMAKIRKCSSVSKSACLNYNLNLCLGVCINKNIKNEYMDEVKIIIDYLSLKDDGLIERFNDLMESSALELNFELAAKIRDDLGRVRYLKQDLYNVELLNSNRRLVVIEHIDENYIKIFCMDNNDILYREKYLVKDININFMTKMIFSLFNTGNRELDTVDLKEVIDEAMIINSYLKNNHIDYFEVKDDIIDEKKFAIEIKEFIEKTIHKKGRVIL</sequence>
<evidence type="ECO:0000313" key="9">
    <source>
        <dbReference type="Proteomes" id="UP000031366"/>
    </source>
</evidence>
<feature type="domain" description="GIY-YIG" evidence="7">
    <location>
        <begin position="11"/>
        <end position="90"/>
    </location>
</feature>
<evidence type="ECO:0000259" key="6">
    <source>
        <dbReference type="PROSITE" id="PS50151"/>
    </source>
</evidence>
<dbReference type="SMART" id="SM00465">
    <property type="entry name" value="GIYc"/>
    <property type="match status" value="1"/>
</dbReference>
<keyword evidence="5" id="KW-0234">DNA repair</keyword>
<dbReference type="Pfam" id="PF02151">
    <property type="entry name" value="UVR"/>
    <property type="match status" value="1"/>
</dbReference>
<keyword evidence="3" id="KW-0228">DNA excision</keyword>
<evidence type="ECO:0000256" key="2">
    <source>
        <dbReference type="ARBA" id="ARBA00022763"/>
    </source>
</evidence>
<dbReference type="FunFam" id="3.40.1440.10:FF:000001">
    <property type="entry name" value="UvrABC system protein C"/>
    <property type="match status" value="1"/>
</dbReference>
<dbReference type="InterPro" id="IPR036876">
    <property type="entry name" value="UVR_dom_sf"/>
</dbReference>
<dbReference type="Proteomes" id="UP000031366">
    <property type="component" value="Unassembled WGS sequence"/>
</dbReference>